<dbReference type="HOGENOM" id="CLU_2002095_0_0_5"/>
<protein>
    <submittedName>
        <fullName evidence="1">Uncharacterized protein</fullName>
    </submittedName>
</protein>
<organism evidence="1 2">
    <name type="scientific">Rhodobacter capsulatus (strain ATCC BAA-309 / NBRC 16581 / SB1003)</name>
    <dbReference type="NCBI Taxonomy" id="272942"/>
    <lineage>
        <taxon>Bacteria</taxon>
        <taxon>Pseudomonadati</taxon>
        <taxon>Pseudomonadota</taxon>
        <taxon>Alphaproteobacteria</taxon>
        <taxon>Rhodobacterales</taxon>
        <taxon>Rhodobacter group</taxon>
        <taxon>Rhodobacter</taxon>
    </lineage>
</organism>
<proteinExistence type="predicted"/>
<dbReference type="EMBL" id="CP001312">
    <property type="protein sequence ID" value="ADE86730.1"/>
    <property type="molecule type" value="Genomic_DNA"/>
</dbReference>
<dbReference type="AlphaFoldDB" id="D5AQE1"/>
<dbReference type="STRING" id="272942.RCAP_rcc03003"/>
<gene>
    <name evidence="1" type="ordered locus">RCAP_rcc03003</name>
</gene>
<reference evidence="1 2" key="2">
    <citation type="journal article" date="2010" name="J. Bacteriol.">
        <title>Complete genome sequence of the photosynthetic purple nonsulfur bacterium Rhodobacter capsulatus SB 1003.</title>
        <authorList>
            <person name="Strnad H."/>
            <person name="Lapidus A."/>
            <person name="Paces J."/>
            <person name="Ulbrich P."/>
            <person name="Vlcek C."/>
            <person name="Paces V."/>
            <person name="Haselkorn R."/>
        </authorList>
    </citation>
    <scope>NUCLEOTIDE SEQUENCE [LARGE SCALE GENOMIC DNA]</scope>
    <source>
        <strain evidence="2">ATCC BAA-309 / NBRC 16581 / SB1003</strain>
    </source>
</reference>
<dbReference type="KEGG" id="rcp:RCAP_rcc03003"/>
<dbReference type="Proteomes" id="UP000002361">
    <property type="component" value="Chromosome"/>
</dbReference>
<evidence type="ECO:0000313" key="2">
    <source>
        <dbReference type="Proteomes" id="UP000002361"/>
    </source>
</evidence>
<accession>D5AQE1</accession>
<name>D5AQE1_RHOCB</name>
<keyword evidence="2" id="KW-1185">Reference proteome</keyword>
<evidence type="ECO:0000313" key="1">
    <source>
        <dbReference type="EMBL" id="ADE86730.1"/>
    </source>
</evidence>
<reference key="1">
    <citation type="submission" date="2008-12" db="EMBL/GenBank/DDBJ databases">
        <title>Complete genome sequence of Rhodobacter capsulatus SB1003.</title>
        <authorList>
            <person name="Strnad H."/>
            <person name="Lapidus A."/>
            <person name="Vlcek C."/>
            <person name="Ulbrich P."/>
            <person name="Paces J."/>
            <person name="Maltsev N."/>
            <person name="Kumar V."/>
            <person name="Kogan Y."/>
            <person name="Milgram A."/>
            <person name="Rebrekov D."/>
            <person name="Mazur M."/>
            <person name="Cox R."/>
            <person name="Kyrpides N."/>
            <person name="Kolar M."/>
            <person name="Sachova J."/>
            <person name="Ridl J."/>
            <person name="Ivanova N."/>
            <person name="Kapatral V."/>
            <person name="Los T."/>
            <person name="Lykidis A."/>
            <person name="Mikhailova N."/>
            <person name="Reznik G."/>
            <person name="Vasieva O."/>
            <person name="Fonstein M."/>
            <person name="Paces V."/>
            <person name="Haselkorn R."/>
        </authorList>
    </citation>
    <scope>NUCLEOTIDE SEQUENCE</scope>
    <source>
        <strain>SB1003</strain>
    </source>
</reference>
<sequence>MFFRLGLSDPGSGGSLRVRFLEHSSHMAKAIALALRDICPKTAEGPKGPRPAPAPRHWRALLARRGWALASVTRVETVLPQLGRDGRGKAVPFRFRPGCGLLSVCRQEPPSLPNSFKAFAASGP</sequence>